<dbReference type="RefSeq" id="WP_126143915.1">
    <property type="nucleotide sequence ID" value="NZ_RXHU01000082.1"/>
</dbReference>
<name>A0A3S0A0W4_9BACL</name>
<proteinExistence type="inferred from homology"/>
<evidence type="ECO:0000259" key="2">
    <source>
        <dbReference type="PROSITE" id="PS50056"/>
    </source>
</evidence>
<dbReference type="Gene3D" id="3.90.190.10">
    <property type="entry name" value="Protein tyrosine phosphatase superfamily"/>
    <property type="match status" value="1"/>
</dbReference>
<comment type="similarity">
    <text evidence="1">Belongs to the protein-tyrosine phosphatase family.</text>
</comment>
<sequence length="245" mass="26563">MNAMVKTGERVLAVEGAYNVRDLGGYATKDGKTTKWGAFYRADGLHRVSEQSRAALAGRGIASVIDLRHSREVEEKRNVFAEYEGVAYHNISLINPAKVSSGAVRSLGDLYVDLLDGAQAELLRIFTVLAESGESAVLYHCTAGKDRTGVVSALLLALAGVPEATIVEDYSLTAVCLTPLMDELRRDRPEGVSAEVYEHFIGCDPGNMVMMLEHLAEKYTSAEQYLRGIGLTEAQLQALKARLVG</sequence>
<reference evidence="3 4" key="1">
    <citation type="submission" date="2018-12" db="EMBL/GenBank/DDBJ databases">
        <title>Bacillus ochoae sp. nov., Paenibacillus whitsoniae sp. nov., Paenibacillus spiritus sp. nov. Isolated from the Mars Exploration Rover during spacecraft assembly.</title>
        <authorList>
            <person name="Seuylemezian A."/>
            <person name="Vaishampayan P."/>
        </authorList>
    </citation>
    <scope>NUCLEOTIDE SEQUENCE [LARGE SCALE GENOMIC DNA]</scope>
    <source>
        <strain evidence="3 4">MER 54</strain>
    </source>
</reference>
<evidence type="ECO:0000313" key="3">
    <source>
        <dbReference type="EMBL" id="RTE05443.1"/>
    </source>
</evidence>
<gene>
    <name evidence="3" type="ORF">EJQ19_24740</name>
</gene>
<dbReference type="SUPFAM" id="SSF52799">
    <property type="entry name" value="(Phosphotyrosine protein) phosphatases II"/>
    <property type="match status" value="1"/>
</dbReference>
<dbReference type="InterPro" id="IPR026893">
    <property type="entry name" value="Tyr/Ser_Pase_IphP-type"/>
</dbReference>
<dbReference type="Pfam" id="PF13350">
    <property type="entry name" value="Y_phosphatase3"/>
    <property type="match status" value="1"/>
</dbReference>
<feature type="domain" description="Tyrosine specific protein phosphatases" evidence="2">
    <location>
        <begin position="120"/>
        <end position="199"/>
    </location>
</feature>
<dbReference type="InterPro" id="IPR000387">
    <property type="entry name" value="Tyr_Pase_dom"/>
</dbReference>
<dbReference type="EMBL" id="RXHU01000082">
    <property type="protein sequence ID" value="RTE05443.1"/>
    <property type="molecule type" value="Genomic_DNA"/>
</dbReference>
<dbReference type="PANTHER" id="PTHR31126">
    <property type="entry name" value="TYROSINE-PROTEIN PHOSPHATASE"/>
    <property type="match status" value="1"/>
</dbReference>
<evidence type="ECO:0000313" key="4">
    <source>
        <dbReference type="Proteomes" id="UP000276128"/>
    </source>
</evidence>
<accession>A0A3S0A0W4</accession>
<keyword evidence="4" id="KW-1185">Reference proteome</keyword>
<comment type="caution">
    <text evidence="3">The sequence shown here is derived from an EMBL/GenBank/DDBJ whole genome shotgun (WGS) entry which is preliminary data.</text>
</comment>
<evidence type="ECO:0000256" key="1">
    <source>
        <dbReference type="ARBA" id="ARBA00009580"/>
    </source>
</evidence>
<organism evidence="3 4">
    <name type="scientific">Paenibacillus whitsoniae</name>
    <dbReference type="NCBI Taxonomy" id="2496558"/>
    <lineage>
        <taxon>Bacteria</taxon>
        <taxon>Bacillati</taxon>
        <taxon>Bacillota</taxon>
        <taxon>Bacilli</taxon>
        <taxon>Bacillales</taxon>
        <taxon>Paenibacillaceae</taxon>
        <taxon>Paenibacillus</taxon>
    </lineage>
</organism>
<dbReference type="GO" id="GO:0004721">
    <property type="term" value="F:phosphoprotein phosphatase activity"/>
    <property type="evidence" value="ECO:0007669"/>
    <property type="project" value="InterPro"/>
</dbReference>
<dbReference type="Proteomes" id="UP000276128">
    <property type="component" value="Unassembled WGS sequence"/>
</dbReference>
<dbReference type="PANTHER" id="PTHR31126:SF1">
    <property type="entry name" value="TYROSINE SPECIFIC PROTEIN PHOSPHATASES DOMAIN-CONTAINING PROTEIN"/>
    <property type="match status" value="1"/>
</dbReference>
<dbReference type="InterPro" id="IPR029021">
    <property type="entry name" value="Prot-tyrosine_phosphatase-like"/>
</dbReference>
<protein>
    <submittedName>
        <fullName evidence="3">Tyrosine-protein phosphatase</fullName>
    </submittedName>
</protein>
<dbReference type="AlphaFoldDB" id="A0A3S0A0W4"/>
<dbReference type="PROSITE" id="PS50056">
    <property type="entry name" value="TYR_PHOSPHATASE_2"/>
    <property type="match status" value="1"/>
</dbReference>
<dbReference type="OrthoDB" id="1188001at2"/>